<reference evidence="4 5" key="1">
    <citation type="submission" date="2022-01" db="EMBL/GenBank/DDBJ databases">
        <title>A chromosomal length assembly of Cordylochernes scorpioides.</title>
        <authorList>
            <person name="Zeh D."/>
            <person name="Zeh J."/>
        </authorList>
    </citation>
    <scope>NUCLEOTIDE SEQUENCE [LARGE SCALE GENOMIC DNA]</scope>
    <source>
        <strain evidence="4">IN4F17</strain>
        <tissue evidence="4">Whole Body</tissue>
    </source>
</reference>
<dbReference type="PANTHER" id="PTHR43435:SF4">
    <property type="entry name" value="FGGY CARBOHYDRATE KINASE DOMAIN-CONTAINING PROTEIN"/>
    <property type="match status" value="1"/>
</dbReference>
<dbReference type="SUPFAM" id="SSF53067">
    <property type="entry name" value="Actin-like ATPase domain"/>
    <property type="match status" value="1"/>
</dbReference>
<dbReference type="Pfam" id="PF00370">
    <property type="entry name" value="FGGY_N"/>
    <property type="match status" value="1"/>
</dbReference>
<accession>A0ABY6KA07</accession>
<keyword evidence="1" id="KW-0808">Transferase</keyword>
<dbReference type="EMBL" id="CP092864">
    <property type="protein sequence ID" value="UYV64095.1"/>
    <property type="molecule type" value="Genomic_DNA"/>
</dbReference>
<evidence type="ECO:0000313" key="5">
    <source>
        <dbReference type="Proteomes" id="UP001235939"/>
    </source>
</evidence>
<dbReference type="InterPro" id="IPR018484">
    <property type="entry name" value="FGGY_N"/>
</dbReference>
<feature type="non-terminal residue" evidence="4">
    <location>
        <position position="1"/>
    </location>
</feature>
<gene>
    <name evidence="4" type="ORF">LAZ67_2006558</name>
</gene>
<evidence type="ECO:0000259" key="3">
    <source>
        <dbReference type="Pfam" id="PF00370"/>
    </source>
</evidence>
<proteinExistence type="predicted"/>
<evidence type="ECO:0000256" key="2">
    <source>
        <dbReference type="ARBA" id="ARBA00022777"/>
    </source>
</evidence>
<dbReference type="Proteomes" id="UP001235939">
    <property type="component" value="Chromosome 02"/>
</dbReference>
<dbReference type="InterPro" id="IPR043129">
    <property type="entry name" value="ATPase_NBD"/>
</dbReference>
<dbReference type="PANTHER" id="PTHR43435">
    <property type="entry name" value="RIBULOKINASE"/>
    <property type="match status" value="1"/>
</dbReference>
<evidence type="ECO:0000256" key="1">
    <source>
        <dbReference type="ARBA" id="ARBA00022679"/>
    </source>
</evidence>
<feature type="domain" description="Carbohydrate kinase FGGY N-terminal" evidence="3">
    <location>
        <begin position="7"/>
        <end position="141"/>
    </location>
</feature>
<dbReference type="Gene3D" id="3.30.420.40">
    <property type="match status" value="2"/>
</dbReference>
<keyword evidence="2" id="KW-0418">Kinase</keyword>
<name>A0ABY6KA07_9ARAC</name>
<sequence length="307" mass="33801">MYVQKGYYVGIDVGTQSTRAALVTKNGEILGTASHPLKIWNPASDIYVQSSSDIWEACCQCLSVMETEFMDYIYNLGLETGFTQSCVVAAREDDHNIILWMDHRATEEAQMVSATSHPLLKYVGHTISLEMQPPKLLWLKKWLYPSATVDQTGLKEWDDFWSLIGLPELCQDNYSKIALVFSRNYRVCAGNHVIYPGQSCGDGLTAQAAKELSLSPGVSVAGSMIDAYAGTLGKIYKWRASALKYNCSNKRHLVISSLTSAAVHQVSDKEVVSPGVWGPYWSALLPDLWMMEAGQSAAGALVTTVLL</sequence>
<protein>
    <submittedName>
        <fullName evidence="4">FGGY</fullName>
    </submittedName>
</protein>
<organism evidence="4 5">
    <name type="scientific">Cordylochernes scorpioides</name>
    <dbReference type="NCBI Taxonomy" id="51811"/>
    <lineage>
        <taxon>Eukaryota</taxon>
        <taxon>Metazoa</taxon>
        <taxon>Ecdysozoa</taxon>
        <taxon>Arthropoda</taxon>
        <taxon>Chelicerata</taxon>
        <taxon>Arachnida</taxon>
        <taxon>Pseudoscorpiones</taxon>
        <taxon>Cheliferoidea</taxon>
        <taxon>Chernetidae</taxon>
        <taxon>Cordylochernes</taxon>
    </lineage>
</organism>
<keyword evidence="5" id="KW-1185">Reference proteome</keyword>
<evidence type="ECO:0000313" key="4">
    <source>
        <dbReference type="EMBL" id="UYV64095.1"/>
    </source>
</evidence>